<dbReference type="GeneID" id="116206773"/>
<dbReference type="STRING" id="22663.A0A218XCB0"/>
<organism evidence="3 5">
    <name type="scientific">Punica granatum</name>
    <name type="common">Pomegranate</name>
    <dbReference type="NCBI Taxonomy" id="22663"/>
    <lineage>
        <taxon>Eukaryota</taxon>
        <taxon>Viridiplantae</taxon>
        <taxon>Streptophyta</taxon>
        <taxon>Embryophyta</taxon>
        <taxon>Tracheophyta</taxon>
        <taxon>Spermatophyta</taxon>
        <taxon>Magnoliopsida</taxon>
        <taxon>eudicotyledons</taxon>
        <taxon>Gunneridae</taxon>
        <taxon>Pentapetalae</taxon>
        <taxon>rosids</taxon>
        <taxon>malvids</taxon>
        <taxon>Myrtales</taxon>
        <taxon>Lythraceae</taxon>
        <taxon>Punica</taxon>
    </lineage>
</organism>
<evidence type="ECO:0000256" key="1">
    <source>
        <dbReference type="SAM" id="MobiDB-lite"/>
    </source>
</evidence>
<reference evidence="3" key="2">
    <citation type="submission" date="2017-06" db="EMBL/GenBank/DDBJ databases">
        <title>The pomegranate genome and the genomics of punicalagin biosynthesis.</title>
        <authorList>
            <person name="Xu C."/>
        </authorList>
    </citation>
    <scope>NUCLEOTIDE SEQUENCE [LARGE SCALE GENOMIC DNA]</scope>
    <source>
        <tissue evidence="3">Fresh leaf</tissue>
    </source>
</reference>
<feature type="compositionally biased region" description="Basic and acidic residues" evidence="1">
    <location>
        <begin position="213"/>
        <end position="223"/>
    </location>
</feature>
<evidence type="ECO:0000313" key="5">
    <source>
        <dbReference type="Proteomes" id="UP000197138"/>
    </source>
</evidence>
<dbReference type="PANTHER" id="PTHR34054">
    <property type="entry name" value="EXPRESSED PROTEIN"/>
    <property type="match status" value="1"/>
</dbReference>
<dbReference type="Proteomes" id="UP000197138">
    <property type="component" value="Unassembled WGS sequence"/>
</dbReference>
<evidence type="ECO:0000313" key="3">
    <source>
        <dbReference type="EMBL" id="OWM82577.1"/>
    </source>
</evidence>
<reference evidence="4 6" key="3">
    <citation type="submission" date="2017-11" db="EMBL/GenBank/DDBJ databases">
        <title>De-novo sequencing of pomegranate (Punica granatum L.) genome.</title>
        <authorList>
            <person name="Akparov Z."/>
            <person name="Amiraslanov A."/>
            <person name="Hajiyeva S."/>
            <person name="Abbasov M."/>
            <person name="Kaur K."/>
            <person name="Hamwieh A."/>
            <person name="Solovyev V."/>
            <person name="Salamov A."/>
            <person name="Braich B."/>
            <person name="Kosarev P."/>
            <person name="Mahmoud A."/>
            <person name="Hajiyev E."/>
            <person name="Babayeva S."/>
            <person name="Izzatullayeva V."/>
            <person name="Mammadov A."/>
            <person name="Mammadov A."/>
            <person name="Sharifova S."/>
            <person name="Ojaghi J."/>
            <person name="Eynullazada K."/>
            <person name="Bayramov B."/>
            <person name="Abdulazimova A."/>
            <person name="Shahmuradov I."/>
        </authorList>
    </citation>
    <scope>NUCLEOTIDE SEQUENCE [LARGE SCALE GENOMIC DNA]</scope>
    <source>
        <strain evidence="4">AG2017</strain>
        <strain evidence="6">cv. AG2017</strain>
        <tissue evidence="4">Leaf</tissue>
    </source>
</reference>
<protein>
    <submittedName>
        <fullName evidence="3">Uncharacterized protein</fullName>
    </submittedName>
</protein>
<evidence type="ECO:0000313" key="6">
    <source>
        <dbReference type="Proteomes" id="UP000233551"/>
    </source>
</evidence>
<dbReference type="OrthoDB" id="784633at2759"/>
<accession>A0A218XCB0</accession>
<keyword evidence="2" id="KW-0472">Membrane</keyword>
<keyword evidence="2" id="KW-1133">Transmembrane helix</keyword>
<dbReference type="AlphaFoldDB" id="A0A218XCB0"/>
<comment type="caution">
    <text evidence="3">The sequence shown here is derived from an EMBL/GenBank/DDBJ whole genome shotgun (WGS) entry which is preliminary data.</text>
</comment>
<reference evidence="5" key="1">
    <citation type="journal article" date="2017" name="Plant J.">
        <title>The pomegranate (Punica granatum L.) genome and the genomics of punicalagin biosynthesis.</title>
        <authorList>
            <person name="Qin G."/>
            <person name="Xu C."/>
            <person name="Ming R."/>
            <person name="Tang H."/>
            <person name="Guyot R."/>
            <person name="Kramer E.M."/>
            <person name="Hu Y."/>
            <person name="Yi X."/>
            <person name="Qi Y."/>
            <person name="Xu X."/>
            <person name="Gao Z."/>
            <person name="Pan H."/>
            <person name="Jian J."/>
            <person name="Tian Y."/>
            <person name="Yue Z."/>
            <person name="Xu Y."/>
        </authorList>
    </citation>
    <scope>NUCLEOTIDE SEQUENCE [LARGE SCALE GENOMIC DNA]</scope>
    <source>
        <strain evidence="5">cv. Dabenzi</strain>
    </source>
</reference>
<evidence type="ECO:0000256" key="2">
    <source>
        <dbReference type="SAM" id="Phobius"/>
    </source>
</evidence>
<dbReference type="Proteomes" id="UP000233551">
    <property type="component" value="Unassembled WGS sequence"/>
</dbReference>
<evidence type="ECO:0000313" key="4">
    <source>
        <dbReference type="EMBL" id="PKI48251.1"/>
    </source>
</evidence>
<dbReference type="InterPro" id="IPR045884">
    <property type="entry name" value="At5g59350-like"/>
</dbReference>
<feature type="transmembrane region" description="Helical" evidence="2">
    <location>
        <begin position="6"/>
        <end position="30"/>
    </location>
</feature>
<dbReference type="EMBL" id="PGOL01002419">
    <property type="protein sequence ID" value="PKI48251.1"/>
    <property type="molecule type" value="Genomic_DNA"/>
</dbReference>
<dbReference type="PANTHER" id="PTHR34054:SF4">
    <property type="entry name" value="PROTEIN, PUTATIVE-RELATED"/>
    <property type="match status" value="1"/>
</dbReference>
<sequence>MSGNLSKLAIVLTVVFAVSVTALVAQLICVKWRQRRFRRRSLGAGDRESNSSAADVAAAFYSPSKELLYFFCWKNQSRVEPNGRVHEARSSTTESEEDIDDILKWHGTMFGPPRFLFTIREDQEREVESESDVINNNSNGSGPSAPPVEEIMRKRVSLRECLEAPEAEAEALPVAEAEADDEVAVTVVSFDVTPFSTPCASPTYFTPSPSPARDSHVDTHPEGDTSDLSIAGLRSSVEERKAPEFVSLEIGVA</sequence>
<feature type="region of interest" description="Disordered" evidence="1">
    <location>
        <begin position="201"/>
        <end position="234"/>
    </location>
</feature>
<proteinExistence type="predicted"/>
<gene>
    <name evidence="3" type="ORF">CDL15_Pgr002152</name>
    <name evidence="4" type="ORF">CRG98_031353</name>
</gene>
<keyword evidence="6" id="KW-1185">Reference proteome</keyword>
<dbReference type="EMBL" id="MTKT01002011">
    <property type="protein sequence ID" value="OWM82577.1"/>
    <property type="molecule type" value="Genomic_DNA"/>
</dbReference>
<name>A0A218XCB0_PUNGR</name>
<keyword evidence="2" id="KW-0812">Transmembrane</keyword>